<sequence length="460" mass="52942">MILSKLPTELLIPIFHYAAYEDDNFPAIAAVLCRRWRSLALSERILWANIWLSSYYPMQKFKLWTQRLGGLQVARRITISIPGRILRASQSRGHPVQMKEWIGMLEILSRRDFAIESFHFDGDPECLESLDYQMGGFWCEQIALHFGQVSPESSSWYCGLSEPTWPPEIPPPTSHLHLPRILSLRGARLNLSAQDCLTQLTTLELLDVPPGALPSLRGLARFLGRLDSLHTLAIGHSAGVLDDTSYPMLPHMSPLSTRSPVRRLHLSGCWPMELFMREISFSNLESMVLDHYPHDLTPIIYAAHRMSYNFRRICLSNCNFMHPDIRHAFHPASWLHHIDLIETNLDAIPPSFVAWLFYDRAKIPDLQEINLYHSSGIMETFSADMRYQMKEPYIISTSGECDVESIFAQTRALYMDRPILRCRHPRTPKEEPDPTIISRLSSSLLHPAALLRKLFHRRPK</sequence>
<dbReference type="PROSITE" id="PS50181">
    <property type="entry name" value="FBOX"/>
    <property type="match status" value="1"/>
</dbReference>
<organism evidence="2 3">
    <name type="scientific">Sistotremastrum niveocremeum HHB9708</name>
    <dbReference type="NCBI Taxonomy" id="1314777"/>
    <lineage>
        <taxon>Eukaryota</taxon>
        <taxon>Fungi</taxon>
        <taxon>Dikarya</taxon>
        <taxon>Basidiomycota</taxon>
        <taxon>Agaricomycotina</taxon>
        <taxon>Agaricomycetes</taxon>
        <taxon>Sistotremastrales</taxon>
        <taxon>Sistotremastraceae</taxon>
        <taxon>Sertulicium</taxon>
        <taxon>Sertulicium niveocremeum</taxon>
    </lineage>
</organism>
<evidence type="ECO:0000259" key="1">
    <source>
        <dbReference type="PROSITE" id="PS50181"/>
    </source>
</evidence>
<dbReference type="InterPro" id="IPR032675">
    <property type="entry name" value="LRR_dom_sf"/>
</dbReference>
<protein>
    <recommendedName>
        <fullName evidence="1">F-box domain-containing protein</fullName>
    </recommendedName>
</protein>
<reference evidence="2 3" key="1">
    <citation type="journal article" date="2016" name="Mol. Biol. Evol.">
        <title>Comparative Genomics of Early-Diverging Mushroom-Forming Fungi Provides Insights into the Origins of Lignocellulose Decay Capabilities.</title>
        <authorList>
            <person name="Nagy L.G."/>
            <person name="Riley R."/>
            <person name="Tritt A."/>
            <person name="Adam C."/>
            <person name="Daum C."/>
            <person name="Floudas D."/>
            <person name="Sun H."/>
            <person name="Yadav J.S."/>
            <person name="Pangilinan J."/>
            <person name="Larsson K.H."/>
            <person name="Matsuura K."/>
            <person name="Barry K."/>
            <person name="Labutti K."/>
            <person name="Kuo R."/>
            <person name="Ohm R.A."/>
            <person name="Bhattacharya S.S."/>
            <person name="Shirouzu T."/>
            <person name="Yoshinaga Y."/>
            <person name="Martin F.M."/>
            <person name="Grigoriev I.V."/>
            <person name="Hibbett D.S."/>
        </authorList>
    </citation>
    <scope>NUCLEOTIDE SEQUENCE [LARGE SCALE GENOMIC DNA]</scope>
    <source>
        <strain evidence="2 3">HHB9708</strain>
    </source>
</reference>
<dbReference type="SUPFAM" id="SSF52047">
    <property type="entry name" value="RNI-like"/>
    <property type="match status" value="1"/>
</dbReference>
<dbReference type="Proteomes" id="UP000076722">
    <property type="component" value="Unassembled WGS sequence"/>
</dbReference>
<evidence type="ECO:0000313" key="2">
    <source>
        <dbReference type="EMBL" id="KZS90816.1"/>
    </source>
</evidence>
<gene>
    <name evidence="2" type="ORF">SISNIDRAFT_457443</name>
</gene>
<dbReference type="InterPro" id="IPR036047">
    <property type="entry name" value="F-box-like_dom_sf"/>
</dbReference>
<dbReference type="InterPro" id="IPR001810">
    <property type="entry name" value="F-box_dom"/>
</dbReference>
<evidence type="ECO:0000313" key="3">
    <source>
        <dbReference type="Proteomes" id="UP000076722"/>
    </source>
</evidence>
<accession>A0A164RRN4</accession>
<dbReference type="EMBL" id="KV419419">
    <property type="protein sequence ID" value="KZS90816.1"/>
    <property type="molecule type" value="Genomic_DNA"/>
</dbReference>
<dbReference type="Gene3D" id="3.80.10.10">
    <property type="entry name" value="Ribonuclease Inhibitor"/>
    <property type="match status" value="1"/>
</dbReference>
<keyword evidence="3" id="KW-1185">Reference proteome</keyword>
<proteinExistence type="predicted"/>
<name>A0A164RRN4_9AGAM</name>
<feature type="non-terminal residue" evidence="2">
    <location>
        <position position="460"/>
    </location>
</feature>
<dbReference type="Gene3D" id="1.20.1280.50">
    <property type="match status" value="1"/>
</dbReference>
<feature type="domain" description="F-box" evidence="1">
    <location>
        <begin position="1"/>
        <end position="50"/>
    </location>
</feature>
<dbReference type="SUPFAM" id="SSF81383">
    <property type="entry name" value="F-box domain"/>
    <property type="match status" value="1"/>
</dbReference>
<dbReference type="AlphaFoldDB" id="A0A164RRN4"/>
<dbReference type="Pfam" id="PF12937">
    <property type="entry name" value="F-box-like"/>
    <property type="match status" value="1"/>
</dbReference>
<dbReference type="OrthoDB" id="3022607at2759"/>